<dbReference type="Proteomes" id="UP000585050">
    <property type="component" value="Unassembled WGS sequence"/>
</dbReference>
<reference evidence="2 3" key="1">
    <citation type="submission" date="2020-04" db="EMBL/GenBank/DDBJ databases">
        <title>Flammeovirga sp. SR4, a novel species isolated from seawater.</title>
        <authorList>
            <person name="Wang X."/>
        </authorList>
    </citation>
    <scope>NUCLEOTIDE SEQUENCE [LARGE SCALE GENOMIC DNA]</scope>
    <source>
        <strain evidence="2 3">SR4</strain>
    </source>
</reference>
<evidence type="ECO:0008006" key="4">
    <source>
        <dbReference type="Google" id="ProtNLM"/>
    </source>
</evidence>
<dbReference type="AlphaFoldDB" id="A0A7X8SMQ5"/>
<keyword evidence="1" id="KW-0812">Transmembrane</keyword>
<evidence type="ECO:0000256" key="1">
    <source>
        <dbReference type="SAM" id="Phobius"/>
    </source>
</evidence>
<accession>A0A7X8SMQ5</accession>
<feature type="transmembrane region" description="Helical" evidence="1">
    <location>
        <begin position="28"/>
        <end position="47"/>
    </location>
</feature>
<dbReference type="EMBL" id="JABAIL010000005">
    <property type="protein sequence ID" value="NLR92977.1"/>
    <property type="molecule type" value="Genomic_DNA"/>
</dbReference>
<protein>
    <recommendedName>
        <fullName evidence="4">Preprotein translocase subunit SecA</fullName>
    </recommendedName>
</protein>
<organism evidence="2 3">
    <name type="scientific">Flammeovirga agarivorans</name>
    <dbReference type="NCBI Taxonomy" id="2726742"/>
    <lineage>
        <taxon>Bacteria</taxon>
        <taxon>Pseudomonadati</taxon>
        <taxon>Bacteroidota</taxon>
        <taxon>Cytophagia</taxon>
        <taxon>Cytophagales</taxon>
        <taxon>Flammeovirgaceae</taxon>
        <taxon>Flammeovirga</taxon>
    </lineage>
</organism>
<sequence length="372" mass="44457">MRVFLNVKKHFNYDKLDKLEYKRLVRDIVILNIIIFHLLWMVFNSLFETEIIRNFLYSIAETPTQWYKDYIFDNFYIIEICFMVFYLLEFSLSWLEAYREKEYAKWYFYPFIHFYDLIGSFPGMHFFRLLRVFAMLFRWHSHEIINLEELSIYRTILHVKEIVVEEISDAVVINVLEGVKDELQSGSYANQKFMEDVVKPYQDSLSVWVSRKVMFAMREAYAHRKQELEGYVAELIEEAVNDNSEVNDLKKIPVIGSYASSRLEDAIADIVYKVINDLFVDISSEKNEEVLKDVVYEIIEGILFSETKEGNEKLIQELGSSVIDEVIARVGVKQWQVREEMWEEKKEKELSEKRKLREEIINHAPKQEDSKK</sequence>
<gene>
    <name evidence="2" type="ORF">HGP29_17325</name>
</gene>
<name>A0A7X8SMQ5_9BACT</name>
<evidence type="ECO:0000313" key="3">
    <source>
        <dbReference type="Proteomes" id="UP000585050"/>
    </source>
</evidence>
<keyword evidence="3" id="KW-1185">Reference proteome</keyword>
<evidence type="ECO:0000313" key="2">
    <source>
        <dbReference type="EMBL" id="NLR92977.1"/>
    </source>
</evidence>
<keyword evidence="1" id="KW-1133">Transmembrane helix</keyword>
<dbReference type="RefSeq" id="WP_168883689.1">
    <property type="nucleotide sequence ID" value="NZ_JABAIL010000005.1"/>
</dbReference>
<feature type="transmembrane region" description="Helical" evidence="1">
    <location>
        <begin position="107"/>
        <end position="127"/>
    </location>
</feature>
<comment type="caution">
    <text evidence="2">The sequence shown here is derived from an EMBL/GenBank/DDBJ whole genome shotgun (WGS) entry which is preliminary data.</text>
</comment>
<proteinExistence type="predicted"/>
<keyword evidence="1" id="KW-0472">Membrane</keyword>
<feature type="transmembrane region" description="Helical" evidence="1">
    <location>
        <begin position="75"/>
        <end position="95"/>
    </location>
</feature>